<keyword evidence="1" id="KW-0732">Signal</keyword>
<accession>A0ABC8JPQ4</accession>
<dbReference type="SMART" id="SM00452">
    <property type="entry name" value="STI"/>
    <property type="match status" value="1"/>
</dbReference>
<gene>
    <name evidence="2" type="ORF">ERUC_LOCUS13278</name>
</gene>
<name>A0ABC8JPQ4_ERUVS</name>
<dbReference type="SUPFAM" id="SSF50386">
    <property type="entry name" value="STI-like"/>
    <property type="match status" value="1"/>
</dbReference>
<dbReference type="PANTHER" id="PTHR33107">
    <property type="entry name" value="KUNITZ TRYPSIN INHIBITOR 2"/>
    <property type="match status" value="1"/>
</dbReference>
<dbReference type="InterPro" id="IPR002160">
    <property type="entry name" value="Prot_inh_Kunz-lg"/>
</dbReference>
<evidence type="ECO:0000256" key="1">
    <source>
        <dbReference type="SAM" id="SignalP"/>
    </source>
</evidence>
<reference evidence="2 3" key="1">
    <citation type="submission" date="2022-03" db="EMBL/GenBank/DDBJ databases">
        <authorList>
            <person name="Macdonald S."/>
            <person name="Ahmed S."/>
            <person name="Newling K."/>
        </authorList>
    </citation>
    <scope>NUCLEOTIDE SEQUENCE [LARGE SCALE GENOMIC DNA]</scope>
</reference>
<comment type="caution">
    <text evidence="2">The sequence shown here is derived from an EMBL/GenBank/DDBJ whole genome shotgun (WGS) entry which is preliminary data.</text>
</comment>
<feature type="signal peptide" evidence="1">
    <location>
        <begin position="1"/>
        <end position="19"/>
    </location>
</feature>
<dbReference type="CDD" id="cd23366">
    <property type="entry name" value="beta-trefoil_STI_AtTPI-like"/>
    <property type="match status" value="1"/>
</dbReference>
<dbReference type="Proteomes" id="UP001642260">
    <property type="component" value="Unassembled WGS sequence"/>
</dbReference>
<sequence>MNPMFYFLLALTAILAVTASPGEPVLDTHGNIIFGGSYYVLPRITGAAGGGLTLASRGENWCPLYIGQETSEVNMGIPVILSDWLSRVAFVPESANLNIKMDVGATLCPQSTYWHVPPVAPGTVVEALFIVAGSKPLNGFFQIKKIEDALGGYTIVFCVKNNECRDIGIFVDRYGVRRLALSSTPFQVRFMKVPETETSSKPIMSII</sequence>
<dbReference type="PRINTS" id="PR00291">
    <property type="entry name" value="KUNITZINHBTR"/>
</dbReference>
<keyword evidence="3" id="KW-1185">Reference proteome</keyword>
<dbReference type="Pfam" id="PF00197">
    <property type="entry name" value="Kunitz_legume"/>
    <property type="match status" value="1"/>
</dbReference>
<dbReference type="AlphaFoldDB" id="A0ABC8JPQ4"/>
<feature type="chain" id="PRO_5044773300" evidence="1">
    <location>
        <begin position="20"/>
        <end position="207"/>
    </location>
</feature>
<dbReference type="EMBL" id="CAKOAT010126265">
    <property type="protein sequence ID" value="CAH8334565.1"/>
    <property type="molecule type" value="Genomic_DNA"/>
</dbReference>
<dbReference type="InterPro" id="IPR011065">
    <property type="entry name" value="Kunitz_inhibitor_STI-like_sf"/>
</dbReference>
<evidence type="ECO:0000313" key="3">
    <source>
        <dbReference type="Proteomes" id="UP001642260"/>
    </source>
</evidence>
<evidence type="ECO:0000313" key="2">
    <source>
        <dbReference type="EMBL" id="CAH8334565.1"/>
    </source>
</evidence>
<dbReference type="PANTHER" id="PTHR33107:SF49">
    <property type="entry name" value="BNAANNG20120D PROTEIN"/>
    <property type="match status" value="1"/>
</dbReference>
<organism evidence="2 3">
    <name type="scientific">Eruca vesicaria subsp. sativa</name>
    <name type="common">Garden rocket</name>
    <name type="synonym">Eruca sativa</name>
    <dbReference type="NCBI Taxonomy" id="29727"/>
    <lineage>
        <taxon>Eukaryota</taxon>
        <taxon>Viridiplantae</taxon>
        <taxon>Streptophyta</taxon>
        <taxon>Embryophyta</taxon>
        <taxon>Tracheophyta</taxon>
        <taxon>Spermatophyta</taxon>
        <taxon>Magnoliopsida</taxon>
        <taxon>eudicotyledons</taxon>
        <taxon>Gunneridae</taxon>
        <taxon>Pentapetalae</taxon>
        <taxon>rosids</taxon>
        <taxon>malvids</taxon>
        <taxon>Brassicales</taxon>
        <taxon>Brassicaceae</taxon>
        <taxon>Brassiceae</taxon>
        <taxon>Eruca</taxon>
    </lineage>
</organism>
<protein>
    <submittedName>
        <fullName evidence="2">Uncharacterized protein</fullName>
    </submittedName>
</protein>
<dbReference type="Gene3D" id="2.80.10.50">
    <property type="match status" value="1"/>
</dbReference>
<proteinExistence type="predicted"/>